<name>A0AAE3ZKE9_9ACTN</name>
<reference evidence="1 2" key="1">
    <citation type="submission" date="2023-07" db="EMBL/GenBank/DDBJ databases">
        <title>Sequencing the genomes of 1000 actinobacteria strains.</title>
        <authorList>
            <person name="Klenk H.-P."/>
        </authorList>
    </citation>
    <scope>NUCLEOTIDE SEQUENCE [LARGE SCALE GENOMIC DNA]</scope>
    <source>
        <strain evidence="1 2">DSM 44711</strain>
    </source>
</reference>
<keyword evidence="2" id="KW-1185">Reference proteome</keyword>
<dbReference type="EMBL" id="JAVDYC010000001">
    <property type="protein sequence ID" value="MDR7320270.1"/>
    <property type="molecule type" value="Genomic_DNA"/>
</dbReference>
<dbReference type="RefSeq" id="WP_310408693.1">
    <property type="nucleotide sequence ID" value="NZ_JAVDYC010000001.1"/>
</dbReference>
<evidence type="ECO:0000313" key="1">
    <source>
        <dbReference type="EMBL" id="MDR7320270.1"/>
    </source>
</evidence>
<evidence type="ECO:0000313" key="2">
    <source>
        <dbReference type="Proteomes" id="UP001183629"/>
    </source>
</evidence>
<proteinExistence type="predicted"/>
<gene>
    <name evidence="1" type="ORF">J2S44_000520</name>
</gene>
<dbReference type="AlphaFoldDB" id="A0AAE3ZKE9"/>
<evidence type="ECO:0008006" key="3">
    <source>
        <dbReference type="Google" id="ProtNLM"/>
    </source>
</evidence>
<accession>A0AAE3ZKE9</accession>
<protein>
    <recommendedName>
        <fullName evidence="3">YtkA-like domain-containing protein</fullName>
    </recommendedName>
</protein>
<organism evidence="1 2">
    <name type="scientific">Catenuloplanes niger</name>
    <dbReference type="NCBI Taxonomy" id="587534"/>
    <lineage>
        <taxon>Bacteria</taxon>
        <taxon>Bacillati</taxon>
        <taxon>Actinomycetota</taxon>
        <taxon>Actinomycetes</taxon>
        <taxon>Micromonosporales</taxon>
        <taxon>Micromonosporaceae</taxon>
        <taxon>Catenuloplanes</taxon>
    </lineage>
</organism>
<dbReference type="Proteomes" id="UP001183629">
    <property type="component" value="Unassembled WGS sequence"/>
</dbReference>
<comment type="caution">
    <text evidence="1">The sequence shown here is derived from an EMBL/GenBank/DDBJ whole genome shotgun (WGS) entry which is preliminary data.</text>
</comment>
<sequence>MSAWTLHPGRRGTATPWIVALFAALLVCAAVAAGTRPRPPVAFTSGNDRYVVTVTLPDDRAGTVPVALTVTRRDGGPGVVPPVSVQAVEPAMGHATPPVLAEAVDASAFTVHGVHLMSPGHWRLLVTVAGSAPIVFPLAVTG</sequence>